<keyword evidence="2" id="KW-1185">Reference proteome</keyword>
<accession>A0ABV6M511</accession>
<gene>
    <name evidence="1" type="ORF">ACFFIA_19180</name>
</gene>
<reference evidence="1 2" key="1">
    <citation type="submission" date="2024-09" db="EMBL/GenBank/DDBJ databases">
        <authorList>
            <person name="Sun Q."/>
            <person name="Mori K."/>
        </authorList>
    </citation>
    <scope>NUCLEOTIDE SEQUENCE [LARGE SCALE GENOMIC DNA]</scope>
    <source>
        <strain evidence="1 2">TBRC 3947</strain>
    </source>
</reference>
<evidence type="ECO:0000313" key="2">
    <source>
        <dbReference type="Proteomes" id="UP001589867"/>
    </source>
</evidence>
<comment type="caution">
    <text evidence="1">The sequence shown here is derived from an EMBL/GenBank/DDBJ whole genome shotgun (WGS) entry which is preliminary data.</text>
</comment>
<dbReference type="RefSeq" id="WP_377252847.1">
    <property type="nucleotide sequence ID" value="NZ_JBHLUH010000039.1"/>
</dbReference>
<dbReference type="Proteomes" id="UP001589867">
    <property type="component" value="Unassembled WGS sequence"/>
</dbReference>
<evidence type="ECO:0000313" key="1">
    <source>
        <dbReference type="EMBL" id="MFC0529785.1"/>
    </source>
</evidence>
<name>A0ABV6M511_9ACTN</name>
<dbReference type="EMBL" id="JBHLUH010000039">
    <property type="protein sequence ID" value="MFC0529785.1"/>
    <property type="molecule type" value="Genomic_DNA"/>
</dbReference>
<sequence>MAEDANIDVTSDSVEIKAKVRLPKGYSSAVPEDGDVEGHEFEEEDPLERAVHVNVGCCS</sequence>
<proteinExistence type="predicted"/>
<protein>
    <submittedName>
        <fullName evidence="1">Uncharacterized protein</fullName>
    </submittedName>
</protein>
<organism evidence="1 2">
    <name type="scientific">Phytohabitans kaempferiae</name>
    <dbReference type="NCBI Taxonomy" id="1620943"/>
    <lineage>
        <taxon>Bacteria</taxon>
        <taxon>Bacillati</taxon>
        <taxon>Actinomycetota</taxon>
        <taxon>Actinomycetes</taxon>
        <taxon>Micromonosporales</taxon>
        <taxon>Micromonosporaceae</taxon>
    </lineage>
</organism>